<gene>
    <name evidence="2" type="ORF">C8046_07510</name>
</gene>
<accession>A0A2U1ZU62</accession>
<comment type="caution">
    <text evidence="2">The sequence shown here is derived from an EMBL/GenBank/DDBJ whole genome shotgun (WGS) entry which is preliminary data.</text>
</comment>
<reference evidence="2 3" key="1">
    <citation type="submission" date="2018-03" db="EMBL/GenBank/DDBJ databases">
        <title>Genome assembly of novel Miniimonas species PCH200.</title>
        <authorList>
            <person name="Thakur V."/>
            <person name="Kumar V."/>
            <person name="Singh D."/>
        </authorList>
    </citation>
    <scope>NUCLEOTIDE SEQUENCE [LARGE SCALE GENOMIC DNA]</scope>
    <source>
        <strain evidence="2 3">PCH200</strain>
    </source>
</reference>
<dbReference type="Proteomes" id="UP000245166">
    <property type="component" value="Unassembled WGS sequence"/>
</dbReference>
<dbReference type="EMBL" id="PYHR01000002">
    <property type="protein sequence ID" value="PWD50519.1"/>
    <property type="molecule type" value="Genomic_DNA"/>
</dbReference>
<protein>
    <submittedName>
        <fullName evidence="2">Uncharacterized protein</fullName>
    </submittedName>
</protein>
<sequence>MTGGPPPHQGKRAVVAWTAAIVLLAVGVLVTYLMVRAQSPETLGLSLGESPWRLPLVLRPNEPS</sequence>
<evidence type="ECO:0000313" key="3">
    <source>
        <dbReference type="Proteomes" id="UP000245166"/>
    </source>
</evidence>
<feature type="transmembrane region" description="Helical" evidence="1">
    <location>
        <begin position="14"/>
        <end position="35"/>
    </location>
</feature>
<name>A0A2U1ZU62_9MICO</name>
<organism evidence="2 3">
    <name type="scientific">Serinibacter arcticus</name>
    <dbReference type="NCBI Taxonomy" id="1655435"/>
    <lineage>
        <taxon>Bacteria</taxon>
        <taxon>Bacillati</taxon>
        <taxon>Actinomycetota</taxon>
        <taxon>Actinomycetes</taxon>
        <taxon>Micrococcales</taxon>
        <taxon>Beutenbergiaceae</taxon>
        <taxon>Serinibacter</taxon>
    </lineage>
</organism>
<evidence type="ECO:0000256" key="1">
    <source>
        <dbReference type="SAM" id="Phobius"/>
    </source>
</evidence>
<keyword evidence="1" id="KW-1133">Transmembrane helix</keyword>
<proteinExistence type="predicted"/>
<keyword evidence="3" id="KW-1185">Reference proteome</keyword>
<keyword evidence="1" id="KW-0472">Membrane</keyword>
<evidence type="ECO:0000313" key="2">
    <source>
        <dbReference type="EMBL" id="PWD50519.1"/>
    </source>
</evidence>
<keyword evidence="1" id="KW-0812">Transmembrane</keyword>
<dbReference type="AlphaFoldDB" id="A0A2U1ZU62"/>